<sequence>MNPPALRWQALLLMFVLGLAVVAEEAWNYAASRRHEIVSIQEGMANLARSVAQETESNVAMADVALVGFAQAMQSDKAALDQAQGHLWSQLETQPLLRSLALQDAGGRPLAGLAARNGAVRPEAPIFLAPGSEIEQHLTRPGWKLQVGAPQRAPDGDGWVIPLSRRFEDADGRLAGLVVAALDLGALEGRLGGFDLGRLGSIALIRADGLLLGRFPSMESAFGRRFDFTALDEAGKGGPTGRTDYVSPIDGRRRVGAYHISPRYGVGVGAARELHEALAPWTQRAWARLAVVAALLLGSLTLGLHLMRQVLRRRAAEQARLASEAHFRLLAEHASDMVARLGLDGRFRYVSPASQRLLGAPPEALLGRPIGEVALEEDRPALQLALAEADHPGCQGQVAFRVAREDGATAWIETTLQRVRETGEGAGFVIVSRDVTARRVMEEQLSALAITDGLTGLANRRHLDEALARAWQQAVERGAPLAVLLLDIDHFKLFNDQYGHQGGDAALRAVAGAIRRCIRDKDDLAARYGGEEFAVILPGAEAAGAARVAERVRKAIAALAIPHARHPLGHVTASIGIAALLPAAQLAAAADAPEEEATAAPPGPEQLLAAADAALYEAKRQGRNRTIAA</sequence>
<keyword evidence="8" id="KW-1185">Reference proteome</keyword>
<dbReference type="EC" id="2.7.7.65" evidence="1"/>
<name>A0A1V2GYX8_9PROT</name>
<dbReference type="InterPro" id="IPR000700">
    <property type="entry name" value="PAS-assoc_C"/>
</dbReference>
<dbReference type="InterPro" id="IPR029787">
    <property type="entry name" value="Nucleotide_cyclase"/>
</dbReference>
<dbReference type="Gene3D" id="3.30.450.20">
    <property type="entry name" value="PAS domain"/>
    <property type="match status" value="3"/>
</dbReference>
<dbReference type="CDD" id="cd12915">
    <property type="entry name" value="PDC2_DGC_like"/>
    <property type="match status" value="1"/>
</dbReference>
<dbReference type="PROSITE" id="PS50112">
    <property type="entry name" value="PAS"/>
    <property type="match status" value="1"/>
</dbReference>
<feature type="domain" description="PAS" evidence="4">
    <location>
        <begin position="323"/>
        <end position="393"/>
    </location>
</feature>
<keyword evidence="3" id="KW-1133">Transmembrane helix</keyword>
<dbReference type="PROSITE" id="PS50887">
    <property type="entry name" value="GGDEF"/>
    <property type="match status" value="1"/>
</dbReference>
<dbReference type="GO" id="GO:0005886">
    <property type="term" value="C:plasma membrane"/>
    <property type="evidence" value="ECO:0007669"/>
    <property type="project" value="TreeGrafter"/>
</dbReference>
<dbReference type="EMBL" id="MLCO01000188">
    <property type="protein sequence ID" value="ONG50458.1"/>
    <property type="molecule type" value="Genomic_DNA"/>
</dbReference>
<dbReference type="GO" id="GO:0043709">
    <property type="term" value="P:cell adhesion involved in single-species biofilm formation"/>
    <property type="evidence" value="ECO:0007669"/>
    <property type="project" value="TreeGrafter"/>
</dbReference>
<reference evidence="7 8" key="1">
    <citation type="submission" date="2016-10" db="EMBL/GenBank/DDBJ databases">
        <title>Draft Genome sequence of Roseomonas sp. strain M3.</title>
        <authorList>
            <person name="Subhash Y."/>
            <person name="Lee S."/>
        </authorList>
    </citation>
    <scope>NUCLEOTIDE SEQUENCE [LARGE SCALE GENOMIC DNA]</scope>
    <source>
        <strain evidence="7 8">M3</strain>
    </source>
</reference>
<dbReference type="SMART" id="SM00267">
    <property type="entry name" value="GGDEF"/>
    <property type="match status" value="1"/>
</dbReference>
<evidence type="ECO:0000256" key="3">
    <source>
        <dbReference type="SAM" id="Phobius"/>
    </source>
</evidence>
<feature type="domain" description="PAC" evidence="5">
    <location>
        <begin position="396"/>
        <end position="447"/>
    </location>
</feature>
<dbReference type="SUPFAM" id="SSF55785">
    <property type="entry name" value="PYP-like sensor domain (PAS domain)"/>
    <property type="match status" value="1"/>
</dbReference>
<proteinExistence type="predicted"/>
<dbReference type="Gene3D" id="3.30.70.270">
    <property type="match status" value="1"/>
</dbReference>
<organism evidence="7 8">
    <name type="scientific">Teichococcus deserti</name>
    <dbReference type="NCBI Taxonomy" id="1817963"/>
    <lineage>
        <taxon>Bacteria</taxon>
        <taxon>Pseudomonadati</taxon>
        <taxon>Pseudomonadota</taxon>
        <taxon>Alphaproteobacteria</taxon>
        <taxon>Acetobacterales</taxon>
        <taxon>Roseomonadaceae</taxon>
        <taxon>Roseomonas</taxon>
    </lineage>
</organism>
<dbReference type="RefSeq" id="WP_076958741.1">
    <property type="nucleotide sequence ID" value="NZ_MLCO01000188.1"/>
</dbReference>
<protein>
    <recommendedName>
        <fullName evidence="1">diguanylate cyclase</fullName>
        <ecNumber evidence="1">2.7.7.65</ecNumber>
    </recommendedName>
</protein>
<dbReference type="FunFam" id="3.30.70.270:FF:000001">
    <property type="entry name" value="Diguanylate cyclase domain protein"/>
    <property type="match status" value="1"/>
</dbReference>
<dbReference type="CDD" id="cd00130">
    <property type="entry name" value="PAS"/>
    <property type="match status" value="1"/>
</dbReference>
<dbReference type="InterPro" id="IPR043128">
    <property type="entry name" value="Rev_trsase/Diguanyl_cyclase"/>
</dbReference>
<dbReference type="Proteomes" id="UP000188879">
    <property type="component" value="Unassembled WGS sequence"/>
</dbReference>
<comment type="caution">
    <text evidence="7">The sequence shown here is derived from an EMBL/GenBank/DDBJ whole genome shotgun (WGS) entry which is preliminary data.</text>
</comment>
<evidence type="ECO:0000313" key="7">
    <source>
        <dbReference type="EMBL" id="ONG50458.1"/>
    </source>
</evidence>
<dbReference type="OrthoDB" id="9793210at2"/>
<evidence type="ECO:0000259" key="4">
    <source>
        <dbReference type="PROSITE" id="PS50112"/>
    </source>
</evidence>
<dbReference type="InterPro" id="IPR013656">
    <property type="entry name" value="PAS_4"/>
</dbReference>
<dbReference type="InterPro" id="IPR035965">
    <property type="entry name" value="PAS-like_dom_sf"/>
</dbReference>
<dbReference type="CDD" id="cd18773">
    <property type="entry name" value="PDC1_HK_sensor"/>
    <property type="match status" value="1"/>
</dbReference>
<dbReference type="GO" id="GO:0052621">
    <property type="term" value="F:diguanylate cyclase activity"/>
    <property type="evidence" value="ECO:0007669"/>
    <property type="project" value="UniProtKB-EC"/>
</dbReference>
<dbReference type="SMART" id="SM00091">
    <property type="entry name" value="PAS"/>
    <property type="match status" value="1"/>
</dbReference>
<dbReference type="InterPro" id="IPR050469">
    <property type="entry name" value="Diguanylate_Cyclase"/>
</dbReference>
<feature type="domain" description="GGDEF" evidence="6">
    <location>
        <begin position="479"/>
        <end position="629"/>
    </location>
</feature>
<evidence type="ECO:0000256" key="1">
    <source>
        <dbReference type="ARBA" id="ARBA00012528"/>
    </source>
</evidence>
<keyword evidence="3" id="KW-0472">Membrane</keyword>
<evidence type="ECO:0000259" key="6">
    <source>
        <dbReference type="PROSITE" id="PS50887"/>
    </source>
</evidence>
<dbReference type="NCBIfam" id="TIGR00229">
    <property type="entry name" value="sensory_box"/>
    <property type="match status" value="1"/>
</dbReference>
<dbReference type="InterPro" id="IPR000014">
    <property type="entry name" value="PAS"/>
</dbReference>
<dbReference type="CDD" id="cd01949">
    <property type="entry name" value="GGDEF"/>
    <property type="match status" value="1"/>
</dbReference>
<accession>A0A1V2GYX8</accession>
<dbReference type="AlphaFoldDB" id="A0A1V2GYX8"/>
<evidence type="ECO:0000259" key="5">
    <source>
        <dbReference type="PROSITE" id="PS50113"/>
    </source>
</evidence>
<gene>
    <name evidence="7" type="ORF">BKE38_18215</name>
</gene>
<dbReference type="PROSITE" id="PS50113">
    <property type="entry name" value="PAC"/>
    <property type="match status" value="1"/>
</dbReference>
<comment type="catalytic activity">
    <reaction evidence="2">
        <text>2 GTP = 3',3'-c-di-GMP + 2 diphosphate</text>
        <dbReference type="Rhea" id="RHEA:24898"/>
        <dbReference type="ChEBI" id="CHEBI:33019"/>
        <dbReference type="ChEBI" id="CHEBI:37565"/>
        <dbReference type="ChEBI" id="CHEBI:58805"/>
        <dbReference type="EC" id="2.7.7.65"/>
    </reaction>
</comment>
<dbReference type="Pfam" id="PF08448">
    <property type="entry name" value="PAS_4"/>
    <property type="match status" value="1"/>
</dbReference>
<dbReference type="Pfam" id="PF00990">
    <property type="entry name" value="GGDEF"/>
    <property type="match status" value="1"/>
</dbReference>
<dbReference type="PANTHER" id="PTHR45138:SF9">
    <property type="entry name" value="DIGUANYLATE CYCLASE DGCM-RELATED"/>
    <property type="match status" value="1"/>
</dbReference>
<keyword evidence="3" id="KW-0812">Transmembrane</keyword>
<evidence type="ECO:0000313" key="8">
    <source>
        <dbReference type="Proteomes" id="UP000188879"/>
    </source>
</evidence>
<dbReference type="NCBIfam" id="TIGR00254">
    <property type="entry name" value="GGDEF"/>
    <property type="match status" value="1"/>
</dbReference>
<dbReference type="PANTHER" id="PTHR45138">
    <property type="entry name" value="REGULATORY COMPONENTS OF SENSORY TRANSDUCTION SYSTEM"/>
    <property type="match status" value="1"/>
</dbReference>
<evidence type="ECO:0000256" key="2">
    <source>
        <dbReference type="ARBA" id="ARBA00034247"/>
    </source>
</evidence>
<dbReference type="GO" id="GO:1902201">
    <property type="term" value="P:negative regulation of bacterial-type flagellum-dependent cell motility"/>
    <property type="evidence" value="ECO:0007669"/>
    <property type="project" value="TreeGrafter"/>
</dbReference>
<feature type="transmembrane region" description="Helical" evidence="3">
    <location>
        <begin position="285"/>
        <end position="304"/>
    </location>
</feature>
<dbReference type="InterPro" id="IPR000160">
    <property type="entry name" value="GGDEF_dom"/>
</dbReference>
<dbReference type="SUPFAM" id="SSF55073">
    <property type="entry name" value="Nucleotide cyclase"/>
    <property type="match status" value="1"/>
</dbReference>